<name>A0ABV7K954_9HYPH</name>
<dbReference type="InterPro" id="IPR036388">
    <property type="entry name" value="WH-like_DNA-bd_sf"/>
</dbReference>
<comment type="caution">
    <text evidence="2">The sequence shown here is derived from an EMBL/GenBank/DDBJ whole genome shotgun (WGS) entry which is preliminary data.</text>
</comment>
<protein>
    <submittedName>
        <fullName evidence="2">Sigma-70 family RNA polymerase sigma factor</fullName>
    </submittedName>
</protein>
<evidence type="ECO:0000313" key="3">
    <source>
        <dbReference type="Proteomes" id="UP001595583"/>
    </source>
</evidence>
<sequence>MQPNPATDRPAAFDAAVLAYRPALRAYINKRVPAGKREDALQDVLEYIFAHWRNFRISNGANPYGQGSGFYIWLMWQARGCLKNAAERKRPTLVLVDNYKRYHGQVAPRQEDIVTAGQVGERLSDRRGSVVLRRAMGFGLAEIGTDMGISKERVRQLEMAGREKLMRQRKRLVA</sequence>
<evidence type="ECO:0000313" key="2">
    <source>
        <dbReference type="EMBL" id="MFC3206850.1"/>
    </source>
</evidence>
<dbReference type="Pfam" id="PF04545">
    <property type="entry name" value="Sigma70_r4"/>
    <property type="match status" value="1"/>
</dbReference>
<gene>
    <name evidence="2" type="ORF">ACFOHJ_11555</name>
</gene>
<dbReference type="InterPro" id="IPR013325">
    <property type="entry name" value="RNA_pol_sigma_r2"/>
</dbReference>
<dbReference type="InterPro" id="IPR007630">
    <property type="entry name" value="RNA_pol_sigma70_r4"/>
</dbReference>
<dbReference type="Proteomes" id="UP001595583">
    <property type="component" value="Unassembled WGS sequence"/>
</dbReference>
<dbReference type="Gene3D" id="1.10.10.10">
    <property type="entry name" value="Winged helix-like DNA-binding domain superfamily/Winged helix DNA-binding domain"/>
    <property type="match status" value="1"/>
</dbReference>
<accession>A0ABV7K954</accession>
<reference evidence="3" key="1">
    <citation type="journal article" date="2019" name="Int. J. Syst. Evol. Microbiol.">
        <title>The Global Catalogue of Microorganisms (GCM) 10K type strain sequencing project: providing services to taxonomists for standard genome sequencing and annotation.</title>
        <authorList>
            <consortium name="The Broad Institute Genomics Platform"/>
            <consortium name="The Broad Institute Genome Sequencing Center for Infectious Disease"/>
            <person name="Wu L."/>
            <person name="Ma J."/>
        </authorList>
    </citation>
    <scope>NUCLEOTIDE SEQUENCE [LARGE SCALE GENOMIC DNA]</scope>
    <source>
        <strain evidence="3">KCTC 52165</strain>
    </source>
</reference>
<dbReference type="SUPFAM" id="SSF88659">
    <property type="entry name" value="Sigma3 and sigma4 domains of RNA polymerase sigma factors"/>
    <property type="match status" value="1"/>
</dbReference>
<dbReference type="EMBL" id="JBHRTK010000012">
    <property type="protein sequence ID" value="MFC3206850.1"/>
    <property type="molecule type" value="Genomic_DNA"/>
</dbReference>
<feature type="domain" description="RNA polymerase sigma-70 region 4" evidence="1">
    <location>
        <begin position="130"/>
        <end position="165"/>
    </location>
</feature>
<dbReference type="Gene3D" id="1.10.1740.10">
    <property type="match status" value="1"/>
</dbReference>
<dbReference type="InterPro" id="IPR013324">
    <property type="entry name" value="RNA_pol_sigma_r3/r4-like"/>
</dbReference>
<proteinExistence type="predicted"/>
<dbReference type="SUPFAM" id="SSF88946">
    <property type="entry name" value="Sigma2 domain of RNA polymerase sigma factors"/>
    <property type="match status" value="1"/>
</dbReference>
<evidence type="ECO:0000259" key="1">
    <source>
        <dbReference type="Pfam" id="PF04545"/>
    </source>
</evidence>
<dbReference type="RefSeq" id="WP_378220653.1">
    <property type="nucleotide sequence ID" value="NZ_JBHRTK010000012.1"/>
</dbReference>
<organism evidence="2 3">
    <name type="scientific">Aquamicrobium soli</name>
    <dbReference type="NCBI Taxonomy" id="1811518"/>
    <lineage>
        <taxon>Bacteria</taxon>
        <taxon>Pseudomonadati</taxon>
        <taxon>Pseudomonadota</taxon>
        <taxon>Alphaproteobacteria</taxon>
        <taxon>Hyphomicrobiales</taxon>
        <taxon>Phyllobacteriaceae</taxon>
        <taxon>Aquamicrobium</taxon>
    </lineage>
</organism>
<keyword evidence="3" id="KW-1185">Reference proteome</keyword>